<proteinExistence type="predicted"/>
<evidence type="ECO:0000313" key="1">
    <source>
        <dbReference type="EMBL" id="TQM90415.1"/>
    </source>
</evidence>
<comment type="caution">
    <text evidence="1">The sequence shown here is derived from an EMBL/GenBank/DDBJ whole genome shotgun (WGS) entry which is preliminary data.</text>
</comment>
<dbReference type="Proteomes" id="UP000320582">
    <property type="component" value="Unassembled WGS sequence"/>
</dbReference>
<sequence>MASAAPCMTFRYEAGYGNMLRRIRMAGSGDPAQWDDRPLWAGCADRAITFAQGGKPTVILQHCARGM</sequence>
<dbReference type="AlphaFoldDB" id="A0A543K5S3"/>
<keyword evidence="2" id="KW-1185">Reference proteome</keyword>
<dbReference type="EMBL" id="VFPT01000002">
    <property type="protein sequence ID" value="TQM90415.1"/>
    <property type="molecule type" value="Genomic_DNA"/>
</dbReference>
<gene>
    <name evidence="1" type="ORF">BD293_3795</name>
</gene>
<protein>
    <submittedName>
        <fullName evidence="1">Uncharacterized protein</fullName>
    </submittedName>
</protein>
<name>A0A543K5S3_9RHOB</name>
<accession>A0A543K5S3</accession>
<organism evidence="1 2">
    <name type="scientific">Roseinatronobacter monicus</name>
    <dbReference type="NCBI Taxonomy" id="393481"/>
    <lineage>
        <taxon>Bacteria</taxon>
        <taxon>Pseudomonadati</taxon>
        <taxon>Pseudomonadota</taxon>
        <taxon>Alphaproteobacteria</taxon>
        <taxon>Rhodobacterales</taxon>
        <taxon>Paracoccaceae</taxon>
        <taxon>Roseinatronobacter</taxon>
    </lineage>
</organism>
<reference evidence="1 2" key="1">
    <citation type="submission" date="2019-06" db="EMBL/GenBank/DDBJ databases">
        <title>Genomic Encyclopedia of Archaeal and Bacterial Type Strains, Phase II (KMG-II): from individual species to whole genera.</title>
        <authorList>
            <person name="Goeker M."/>
        </authorList>
    </citation>
    <scope>NUCLEOTIDE SEQUENCE [LARGE SCALE GENOMIC DNA]</scope>
    <source>
        <strain evidence="1 2">DSM 18423</strain>
    </source>
</reference>
<evidence type="ECO:0000313" key="2">
    <source>
        <dbReference type="Proteomes" id="UP000320582"/>
    </source>
</evidence>